<dbReference type="CDD" id="cd17470">
    <property type="entry name" value="T3SS_Flik_C"/>
    <property type="match status" value="1"/>
</dbReference>
<dbReference type="Proteomes" id="UP001320119">
    <property type="component" value="Chromosome"/>
</dbReference>
<dbReference type="InterPro" id="IPR052563">
    <property type="entry name" value="FliK"/>
</dbReference>
<protein>
    <recommendedName>
        <fullName evidence="2">Flagellar hook-length control protein-like C-terminal domain-containing protein</fullName>
    </recommendedName>
</protein>
<dbReference type="InterPro" id="IPR021136">
    <property type="entry name" value="Flagellar_hook_control-like_C"/>
</dbReference>
<dbReference type="RefSeq" id="WP_236983720.1">
    <property type="nucleotide sequence ID" value="NZ_AP023086.1"/>
</dbReference>
<dbReference type="PANTHER" id="PTHR37533">
    <property type="entry name" value="FLAGELLAR HOOK-LENGTH CONTROL PROTEIN"/>
    <property type="match status" value="1"/>
</dbReference>
<feature type="region of interest" description="Disordered" evidence="1">
    <location>
        <begin position="1"/>
        <end position="101"/>
    </location>
</feature>
<proteinExistence type="predicted"/>
<dbReference type="Pfam" id="PF02120">
    <property type="entry name" value="Flg_hook"/>
    <property type="match status" value="1"/>
</dbReference>
<evidence type="ECO:0000259" key="2">
    <source>
        <dbReference type="Pfam" id="PF02120"/>
    </source>
</evidence>
<feature type="compositionally biased region" description="Polar residues" evidence="1">
    <location>
        <begin position="75"/>
        <end position="90"/>
    </location>
</feature>
<sequence>MTTHASALNMLDKPVANHAPKKQNASREAASADGRAGQSSASDTQQAQDAKDFKKAMARAAQKNSQGDEGKVNNDKNTSTENPIATNEPSAQVIGPEAVLAPAPDMAGELLPIEEPSFLTEGEVKPLTSPVQAEGLKPQELLSGAGEAPEVGAEMGPNAALDLQKVDLPLQAKLTESPASEGKVEALASMPIKGFALKNATPEVAVSGDDELSSTSASVVMLGKSTLPTGTPQSGGGMLSSMNNGQLTQALSNKFMAQGSGVIAAKAGASEALMPEKGFSFQQNYSLQEEQDFKPALPATELSPKAPLPAVDRVFVSANVRFGSPAWAGQIAERSANLASQNIKQAEIQLNPQDMGPINVKISMANEQATVTFSAQNAAVREALDSTLQRLKDSFDEEGLDLVQADVTDQQASDSDDSQTYGGEPQGGPEEAQPEQHVVHVPRSAVDHFV</sequence>
<feature type="region of interest" description="Disordered" evidence="1">
    <location>
        <begin position="408"/>
        <end position="450"/>
    </location>
</feature>
<evidence type="ECO:0000313" key="4">
    <source>
        <dbReference type="Proteomes" id="UP001320119"/>
    </source>
</evidence>
<dbReference type="EMBL" id="AP023086">
    <property type="protein sequence ID" value="BCD98953.1"/>
    <property type="molecule type" value="Genomic_DNA"/>
</dbReference>
<reference evidence="3 4" key="1">
    <citation type="journal article" date="2022" name="IScience">
        <title>An ultrasensitive nanofiber-based assay for enzymatic hydrolysis and deep-sea microbial degradation of cellulose.</title>
        <authorList>
            <person name="Tsudome M."/>
            <person name="Tachioka M."/>
            <person name="Miyazaki M."/>
            <person name="Uchimura K."/>
            <person name="Tsuda M."/>
            <person name="Takaki Y."/>
            <person name="Deguchi S."/>
        </authorList>
    </citation>
    <scope>NUCLEOTIDE SEQUENCE [LARGE SCALE GENOMIC DNA]</scope>
    <source>
        <strain evidence="3 4">GE09</strain>
    </source>
</reference>
<feature type="domain" description="Flagellar hook-length control protein-like C-terminal" evidence="2">
    <location>
        <begin position="334"/>
        <end position="414"/>
    </location>
</feature>
<dbReference type="Gene3D" id="3.30.750.140">
    <property type="match status" value="1"/>
</dbReference>
<evidence type="ECO:0000256" key="1">
    <source>
        <dbReference type="SAM" id="MobiDB-lite"/>
    </source>
</evidence>
<feature type="compositionally biased region" description="Low complexity" evidence="1">
    <location>
        <begin position="408"/>
        <end position="431"/>
    </location>
</feature>
<accession>A0AAN1WJV7</accession>
<dbReference type="AlphaFoldDB" id="A0AAN1WJV7"/>
<evidence type="ECO:0000313" key="3">
    <source>
        <dbReference type="EMBL" id="BCD98953.1"/>
    </source>
</evidence>
<keyword evidence="4" id="KW-1185">Reference proteome</keyword>
<dbReference type="InterPro" id="IPR038610">
    <property type="entry name" value="FliK-like_C_sf"/>
</dbReference>
<feature type="compositionally biased region" description="Low complexity" evidence="1">
    <location>
        <begin position="38"/>
        <end position="48"/>
    </location>
</feature>
<dbReference type="PANTHER" id="PTHR37533:SF2">
    <property type="entry name" value="FLAGELLAR HOOK-LENGTH CONTROL PROTEIN"/>
    <property type="match status" value="1"/>
</dbReference>
<dbReference type="KEGG" id="marq:MARGE09_P3154"/>
<name>A0AAN1WJV7_9GAMM</name>
<organism evidence="3 4">
    <name type="scientific">Marinagarivorans cellulosilyticus</name>
    <dbReference type="NCBI Taxonomy" id="2721545"/>
    <lineage>
        <taxon>Bacteria</taxon>
        <taxon>Pseudomonadati</taxon>
        <taxon>Pseudomonadota</taxon>
        <taxon>Gammaproteobacteria</taxon>
        <taxon>Cellvibrionales</taxon>
        <taxon>Cellvibrionaceae</taxon>
        <taxon>Marinagarivorans</taxon>
    </lineage>
</organism>
<gene>
    <name evidence="3" type="ORF">MARGE09_P3154</name>
</gene>